<keyword evidence="3" id="KW-0802">TPR repeat</keyword>
<dbReference type="SUPFAM" id="SSF48452">
    <property type="entry name" value="TPR-like"/>
    <property type="match status" value="1"/>
</dbReference>
<dbReference type="InterPro" id="IPR039565">
    <property type="entry name" value="BamD-like"/>
</dbReference>
<comment type="caution">
    <text evidence="6">The sequence shown here is derived from an EMBL/GenBank/DDBJ whole genome shotgun (WGS) entry which is preliminary data.</text>
</comment>
<keyword evidence="1 2" id="KW-0732">Signal</keyword>
<dbReference type="Pfam" id="PF13525">
    <property type="entry name" value="YfiO"/>
    <property type="match status" value="1"/>
</dbReference>
<evidence type="ECO:0000256" key="1">
    <source>
        <dbReference type="ARBA" id="ARBA00022729"/>
    </source>
</evidence>
<feature type="domain" description="YbgF trimerisation" evidence="5">
    <location>
        <begin position="58"/>
        <end position="113"/>
    </location>
</feature>
<keyword evidence="7" id="KW-1185">Reference proteome</keyword>
<dbReference type="Proteomes" id="UP001595840">
    <property type="component" value="Unassembled WGS sequence"/>
</dbReference>
<dbReference type="NCBIfam" id="TIGR02795">
    <property type="entry name" value="tol_pal_ybgF"/>
    <property type="match status" value="1"/>
</dbReference>
<dbReference type="InterPro" id="IPR014162">
    <property type="entry name" value="CpoB_C"/>
</dbReference>
<dbReference type="InterPro" id="IPR034706">
    <property type="entry name" value="CpoB"/>
</dbReference>
<evidence type="ECO:0000259" key="5">
    <source>
        <dbReference type="Pfam" id="PF16331"/>
    </source>
</evidence>
<feature type="repeat" description="TPR" evidence="3">
    <location>
        <begin position="176"/>
        <end position="209"/>
    </location>
</feature>
<dbReference type="InterPro" id="IPR011990">
    <property type="entry name" value="TPR-like_helical_dom_sf"/>
</dbReference>
<comment type="subcellular location">
    <subcellularLocation>
        <location evidence="2">Periplasm</location>
    </subcellularLocation>
</comment>
<keyword evidence="2" id="KW-0574">Periplasm</keyword>
<dbReference type="PROSITE" id="PS50005">
    <property type="entry name" value="TPR"/>
    <property type="match status" value="1"/>
</dbReference>
<dbReference type="Gene3D" id="1.25.40.10">
    <property type="entry name" value="Tetratricopeptide repeat domain"/>
    <property type="match status" value="1"/>
</dbReference>
<reference evidence="7" key="1">
    <citation type="journal article" date="2019" name="Int. J. Syst. Evol. Microbiol.">
        <title>The Global Catalogue of Microorganisms (GCM) 10K type strain sequencing project: providing services to taxonomists for standard genome sequencing and annotation.</title>
        <authorList>
            <consortium name="The Broad Institute Genomics Platform"/>
            <consortium name="The Broad Institute Genome Sequencing Center for Infectious Disease"/>
            <person name="Wu L."/>
            <person name="Ma J."/>
        </authorList>
    </citation>
    <scope>NUCLEOTIDE SEQUENCE [LARGE SCALE GENOMIC DNA]</scope>
    <source>
        <strain evidence="7">CECT 8570</strain>
    </source>
</reference>
<dbReference type="EMBL" id="JBHSCX010000001">
    <property type="protein sequence ID" value="MFC4360692.1"/>
    <property type="molecule type" value="Genomic_DNA"/>
</dbReference>
<keyword evidence="2" id="KW-0131">Cell cycle</keyword>
<dbReference type="HAMAP" id="MF_02066">
    <property type="entry name" value="CpoB"/>
    <property type="match status" value="1"/>
</dbReference>
<proteinExistence type="inferred from homology"/>
<feature type="domain" description="Outer membrane lipoprotein BamD-like" evidence="4">
    <location>
        <begin position="138"/>
        <end position="253"/>
    </location>
</feature>
<comment type="similarity">
    <text evidence="2">Belongs to the CpoB family.</text>
</comment>
<evidence type="ECO:0000313" key="7">
    <source>
        <dbReference type="Proteomes" id="UP001595840"/>
    </source>
</evidence>
<dbReference type="Pfam" id="PF16331">
    <property type="entry name" value="TolA_bind_tri"/>
    <property type="match status" value="1"/>
</dbReference>
<accession>A0ABV8V0M3</accession>
<evidence type="ECO:0000256" key="2">
    <source>
        <dbReference type="HAMAP-Rule" id="MF_02066"/>
    </source>
</evidence>
<organism evidence="6 7">
    <name type="scientific">Simiduia curdlanivorans</name>
    <dbReference type="NCBI Taxonomy" id="1492769"/>
    <lineage>
        <taxon>Bacteria</taxon>
        <taxon>Pseudomonadati</taxon>
        <taxon>Pseudomonadota</taxon>
        <taxon>Gammaproteobacteria</taxon>
        <taxon>Cellvibrionales</taxon>
        <taxon>Cellvibrionaceae</taxon>
        <taxon>Simiduia</taxon>
    </lineage>
</organism>
<name>A0ABV8V0M3_9GAMM</name>
<keyword evidence="2" id="KW-0132">Cell division</keyword>
<evidence type="ECO:0000313" key="6">
    <source>
        <dbReference type="EMBL" id="MFC4360692.1"/>
    </source>
</evidence>
<comment type="function">
    <text evidence="2">Mediates coordination of peptidoglycan synthesis and outer membrane constriction during cell division.</text>
</comment>
<dbReference type="InterPro" id="IPR032519">
    <property type="entry name" value="YbgF_tri"/>
</dbReference>
<dbReference type="Gene3D" id="1.20.5.110">
    <property type="match status" value="1"/>
</dbReference>
<dbReference type="InterPro" id="IPR019734">
    <property type="entry name" value="TPR_rpt"/>
</dbReference>
<evidence type="ECO:0000256" key="3">
    <source>
        <dbReference type="PROSITE-ProRule" id="PRU00339"/>
    </source>
</evidence>
<gene>
    <name evidence="6" type="primary">ybgF</name>
    <name evidence="2" type="synonym">cpoB</name>
    <name evidence="6" type="ORF">ACFOX3_00185</name>
</gene>
<protein>
    <recommendedName>
        <fullName evidence="2">Cell division coordinator CpoB</fullName>
    </recommendedName>
</protein>
<sequence>MVTRLVEKVSEFLMLRFVISALFISGLLAQAQAQVTVVESRPTAQAATVSGPVTPDANQQADLFYRLQALQQEVLELRGLVEEQAYELNRLKQQRHDDYMDLDRRLASLSGGVSSAAASSNSSSSVVGASAGAGAGADEEAAYKAAYGHLRQRNLAGAAKGFTAYLDLYPKGQYAANSQYWLGEIYLAEGKLEQSKSWFERVTKEFPSDRKAPDAKYKLGTVLFQLGDKAKAKTLLQAVAGSSADASRLAKDFLAQNY</sequence>
<evidence type="ECO:0000259" key="4">
    <source>
        <dbReference type="Pfam" id="PF13525"/>
    </source>
</evidence>